<sequence length="173" mass="19685">MNSSNSNLKNELTIEYGGFSKEDLLQKLKASTIMLNEFAEIIFSNKAFKTSKKKKLISIKEISINELGFPNGATISEIKESLKKFGLSECPLEAAPYLRLKLLNQEEITVSEHQKNKAPLGSLTIFTNSISNDDSFPKGFYLRKMNGQLWLRGYTCSLDFVWSPDDRFIFKCH</sequence>
<gene>
    <name evidence="1" type="ORF">FLACOL7796_01409</name>
</gene>
<protein>
    <recommendedName>
        <fullName evidence="3">Helicase</fullName>
    </recommendedName>
</protein>
<reference evidence="1 2" key="1">
    <citation type="submission" date="2020-02" db="EMBL/GenBank/DDBJ databases">
        <authorList>
            <person name="Criscuolo A."/>
        </authorList>
    </citation>
    <scope>NUCLEOTIDE SEQUENCE [LARGE SCALE GENOMIC DNA]</scope>
    <source>
        <strain evidence="1">CECT7796</strain>
    </source>
</reference>
<organism evidence="1 2">
    <name type="scientific">Flavobacterium collinsii</name>
    <dbReference type="NCBI Taxonomy" id="1114861"/>
    <lineage>
        <taxon>Bacteria</taxon>
        <taxon>Pseudomonadati</taxon>
        <taxon>Bacteroidota</taxon>
        <taxon>Flavobacteriia</taxon>
        <taxon>Flavobacteriales</taxon>
        <taxon>Flavobacteriaceae</taxon>
        <taxon>Flavobacterium</taxon>
    </lineage>
</organism>
<evidence type="ECO:0000313" key="2">
    <source>
        <dbReference type="Proteomes" id="UP000474567"/>
    </source>
</evidence>
<accession>A0ABM8KHS6</accession>
<proteinExistence type="predicted"/>
<comment type="caution">
    <text evidence="1">The sequence shown here is derived from an EMBL/GenBank/DDBJ whole genome shotgun (WGS) entry which is preliminary data.</text>
</comment>
<dbReference type="Proteomes" id="UP000474567">
    <property type="component" value="Unassembled WGS sequence"/>
</dbReference>
<dbReference type="EMBL" id="CADCST010000071">
    <property type="protein sequence ID" value="CAA9196934.1"/>
    <property type="molecule type" value="Genomic_DNA"/>
</dbReference>
<evidence type="ECO:0000313" key="1">
    <source>
        <dbReference type="EMBL" id="CAA9196934.1"/>
    </source>
</evidence>
<evidence type="ECO:0008006" key="3">
    <source>
        <dbReference type="Google" id="ProtNLM"/>
    </source>
</evidence>
<dbReference type="RefSeq" id="WP_173965340.1">
    <property type="nucleotide sequence ID" value="NZ_CADCST010000071.1"/>
</dbReference>
<name>A0ABM8KHS6_9FLAO</name>
<keyword evidence="2" id="KW-1185">Reference proteome</keyword>